<evidence type="ECO:0000256" key="9">
    <source>
        <dbReference type="ARBA" id="ARBA00023229"/>
    </source>
</evidence>
<dbReference type="GO" id="GO:0000287">
    <property type="term" value="F:magnesium ion binding"/>
    <property type="evidence" value="ECO:0007669"/>
    <property type="project" value="UniProtKB-UniRule"/>
</dbReference>
<dbReference type="STRING" id="1121455.SAMN02745728_00245"/>
<dbReference type="Gene3D" id="3.40.50.920">
    <property type="match status" value="1"/>
</dbReference>
<keyword evidence="13" id="KW-1185">Reference proteome</keyword>
<dbReference type="GO" id="GO:0008661">
    <property type="term" value="F:1-deoxy-D-xylulose-5-phosphate synthase activity"/>
    <property type="evidence" value="ECO:0007669"/>
    <property type="project" value="UniProtKB-UniRule"/>
</dbReference>
<dbReference type="Pfam" id="PF02780">
    <property type="entry name" value="Transketolase_C"/>
    <property type="match status" value="1"/>
</dbReference>
<keyword evidence="4 10" id="KW-0808">Transferase</keyword>
<gene>
    <name evidence="10" type="primary">dxs</name>
    <name evidence="12" type="ORF">SAMN02745728_00245</name>
</gene>
<evidence type="ECO:0000313" key="12">
    <source>
        <dbReference type="EMBL" id="SHN50442.1"/>
    </source>
</evidence>
<dbReference type="SUPFAM" id="SSF52518">
    <property type="entry name" value="Thiamin diphosphate-binding fold (THDP-binding)"/>
    <property type="match status" value="2"/>
</dbReference>
<evidence type="ECO:0000256" key="7">
    <source>
        <dbReference type="ARBA" id="ARBA00022977"/>
    </source>
</evidence>
<evidence type="ECO:0000256" key="3">
    <source>
        <dbReference type="ARBA" id="ARBA00011738"/>
    </source>
</evidence>
<comment type="function">
    <text evidence="10">Catalyzes the acyloin condensation reaction between C atoms 2 and 3 of pyruvate and glyceraldehyde 3-phosphate to yield 1-deoxy-D-xylulose-5-phosphate (DXP).</text>
</comment>
<feature type="binding site" evidence="10">
    <location>
        <position position="100"/>
    </location>
    <ligand>
        <name>thiamine diphosphate</name>
        <dbReference type="ChEBI" id="CHEBI:58937"/>
    </ligand>
</feature>
<dbReference type="InterPro" id="IPR005475">
    <property type="entry name" value="Transketolase-like_Pyr-bd"/>
</dbReference>
<feature type="domain" description="Transketolase-like pyrimidine-binding" evidence="11">
    <location>
        <begin position="381"/>
        <end position="545"/>
    </location>
</feature>
<dbReference type="GO" id="GO:0009228">
    <property type="term" value="P:thiamine biosynthetic process"/>
    <property type="evidence" value="ECO:0007669"/>
    <property type="project" value="UniProtKB-UniRule"/>
</dbReference>
<comment type="cofactor">
    <cofactor evidence="10">
        <name>Mg(2+)</name>
        <dbReference type="ChEBI" id="CHEBI:18420"/>
    </cofactor>
    <text evidence="10">Binds 1 Mg(2+) ion per subunit.</text>
</comment>
<keyword evidence="5 10" id="KW-0479">Metal-binding</keyword>
<evidence type="ECO:0000256" key="10">
    <source>
        <dbReference type="HAMAP-Rule" id="MF_00315"/>
    </source>
</evidence>
<protein>
    <recommendedName>
        <fullName evidence="10">1-deoxy-D-xylulose-5-phosphate synthase</fullName>
        <ecNumber evidence="10">2.2.1.7</ecNumber>
    </recommendedName>
    <alternativeName>
        <fullName evidence="10">1-deoxyxylulose-5-phosphate synthase</fullName>
        <shortName evidence="10">DXP synthase</shortName>
        <shortName evidence="10">DXPS</shortName>
    </alternativeName>
</protein>
<dbReference type="HAMAP" id="MF_00315">
    <property type="entry name" value="DXP_synth"/>
    <property type="match status" value="1"/>
</dbReference>
<dbReference type="CDD" id="cd07033">
    <property type="entry name" value="TPP_PYR_DXS_TK_like"/>
    <property type="match status" value="1"/>
</dbReference>
<evidence type="ECO:0000256" key="4">
    <source>
        <dbReference type="ARBA" id="ARBA00022679"/>
    </source>
</evidence>
<dbReference type="GO" id="GO:0016114">
    <property type="term" value="P:terpenoid biosynthetic process"/>
    <property type="evidence" value="ECO:0007669"/>
    <property type="project" value="UniProtKB-UniRule"/>
</dbReference>
<dbReference type="GO" id="GO:0005829">
    <property type="term" value="C:cytosol"/>
    <property type="evidence" value="ECO:0007669"/>
    <property type="project" value="TreeGrafter"/>
</dbReference>
<evidence type="ECO:0000259" key="11">
    <source>
        <dbReference type="SMART" id="SM00861"/>
    </source>
</evidence>
<dbReference type="NCBIfam" id="NF003933">
    <property type="entry name" value="PRK05444.2-2"/>
    <property type="match status" value="1"/>
</dbReference>
<dbReference type="GO" id="GO:0030976">
    <property type="term" value="F:thiamine pyrophosphate binding"/>
    <property type="evidence" value="ECO:0007669"/>
    <property type="project" value="UniProtKB-UniRule"/>
</dbReference>
<dbReference type="EC" id="2.2.1.7" evidence="10"/>
<accession>A0A1M7RWQ3</accession>
<dbReference type="Gene3D" id="3.40.50.970">
    <property type="match status" value="2"/>
</dbReference>
<comment type="catalytic activity">
    <reaction evidence="10">
        <text>D-glyceraldehyde 3-phosphate + pyruvate + H(+) = 1-deoxy-D-xylulose 5-phosphate + CO2</text>
        <dbReference type="Rhea" id="RHEA:12605"/>
        <dbReference type="ChEBI" id="CHEBI:15361"/>
        <dbReference type="ChEBI" id="CHEBI:15378"/>
        <dbReference type="ChEBI" id="CHEBI:16526"/>
        <dbReference type="ChEBI" id="CHEBI:57792"/>
        <dbReference type="ChEBI" id="CHEBI:59776"/>
        <dbReference type="EC" id="2.2.1.7"/>
    </reaction>
</comment>
<organism evidence="12 13">
    <name type="scientific">Desulfovibrio litoralis DSM 11393</name>
    <dbReference type="NCBI Taxonomy" id="1121455"/>
    <lineage>
        <taxon>Bacteria</taxon>
        <taxon>Pseudomonadati</taxon>
        <taxon>Thermodesulfobacteriota</taxon>
        <taxon>Desulfovibrionia</taxon>
        <taxon>Desulfovibrionales</taxon>
        <taxon>Desulfovibrionaceae</taxon>
        <taxon>Desulfovibrio</taxon>
    </lineage>
</organism>
<dbReference type="PROSITE" id="PS00802">
    <property type="entry name" value="TRANSKETOLASE_2"/>
    <property type="match status" value="1"/>
</dbReference>
<dbReference type="PANTHER" id="PTHR43322">
    <property type="entry name" value="1-D-DEOXYXYLULOSE 5-PHOSPHATE SYNTHASE-RELATED"/>
    <property type="match status" value="1"/>
</dbReference>
<feature type="binding site" evidence="10">
    <location>
        <position position="172"/>
    </location>
    <ligand>
        <name>Mg(2+)</name>
        <dbReference type="ChEBI" id="CHEBI:18420"/>
    </ligand>
</feature>
<dbReference type="UniPathway" id="UPA00064">
    <property type="reaction ID" value="UER00091"/>
</dbReference>
<dbReference type="FunFam" id="3.40.50.970:FF:000005">
    <property type="entry name" value="1-deoxy-D-xylulose-5-phosphate synthase"/>
    <property type="match status" value="1"/>
</dbReference>
<evidence type="ECO:0000256" key="2">
    <source>
        <dbReference type="ARBA" id="ARBA00011081"/>
    </source>
</evidence>
<evidence type="ECO:0000313" key="13">
    <source>
        <dbReference type="Proteomes" id="UP000186469"/>
    </source>
</evidence>
<keyword evidence="9 10" id="KW-0414">Isoprene biosynthesis</keyword>
<feature type="binding site" evidence="10">
    <location>
        <begin position="173"/>
        <end position="174"/>
    </location>
    <ligand>
        <name>thiamine diphosphate</name>
        <dbReference type="ChEBI" id="CHEBI:58937"/>
    </ligand>
</feature>
<dbReference type="GO" id="GO:0019288">
    <property type="term" value="P:isopentenyl diphosphate biosynthetic process, methylerythritol 4-phosphate pathway"/>
    <property type="evidence" value="ECO:0007669"/>
    <property type="project" value="TreeGrafter"/>
</dbReference>
<keyword evidence="7 10" id="KW-0784">Thiamine biosynthesis</keyword>
<dbReference type="InterPro" id="IPR020826">
    <property type="entry name" value="Transketolase_BS"/>
</dbReference>
<evidence type="ECO:0000256" key="5">
    <source>
        <dbReference type="ARBA" id="ARBA00022723"/>
    </source>
</evidence>
<evidence type="ECO:0000256" key="8">
    <source>
        <dbReference type="ARBA" id="ARBA00023052"/>
    </source>
</evidence>
<feature type="binding site" evidence="10">
    <location>
        <begin position="141"/>
        <end position="143"/>
    </location>
    <ligand>
        <name>thiamine diphosphate</name>
        <dbReference type="ChEBI" id="CHEBI:58937"/>
    </ligand>
</feature>
<dbReference type="PANTHER" id="PTHR43322:SF5">
    <property type="entry name" value="1-DEOXY-D-XYLULOSE-5-PHOSPHATE SYNTHASE, CHLOROPLASTIC"/>
    <property type="match status" value="1"/>
</dbReference>
<dbReference type="SUPFAM" id="SSF52922">
    <property type="entry name" value="TK C-terminal domain-like"/>
    <property type="match status" value="1"/>
</dbReference>
<dbReference type="InterPro" id="IPR005477">
    <property type="entry name" value="Dxylulose-5-P_synthase"/>
</dbReference>
<dbReference type="Pfam" id="PF13292">
    <property type="entry name" value="DXP_synthase_N"/>
    <property type="match status" value="1"/>
</dbReference>
<evidence type="ECO:0000256" key="6">
    <source>
        <dbReference type="ARBA" id="ARBA00022842"/>
    </source>
</evidence>
<keyword evidence="6 10" id="KW-0460">Magnesium</keyword>
<dbReference type="InterPro" id="IPR033248">
    <property type="entry name" value="Transketolase_C"/>
</dbReference>
<feature type="binding site" evidence="10">
    <location>
        <position position="201"/>
    </location>
    <ligand>
        <name>Mg(2+)</name>
        <dbReference type="ChEBI" id="CHEBI:18420"/>
    </ligand>
</feature>
<feature type="binding site" evidence="10">
    <location>
        <position position="312"/>
    </location>
    <ligand>
        <name>thiamine diphosphate</name>
        <dbReference type="ChEBI" id="CHEBI:58937"/>
    </ligand>
</feature>
<comment type="similarity">
    <text evidence="2 10">Belongs to the transketolase family. DXPS subfamily.</text>
</comment>
<dbReference type="InterPro" id="IPR049557">
    <property type="entry name" value="Transketolase_CS"/>
</dbReference>
<proteinExistence type="inferred from homology"/>
<sequence>MATQHTLTPFVSPILPRTQDVINTTKSGSLLSQIDNPSKVSCLSYEECAKLAEEVRDLIIHTVSQNGGHLAPSLGVVELTIALLKEFDFNQDKIVWDVGHQAYAYKILTGRAERFSSLRTFKGLSGFPKLSESKYDHFGVGHSSTSISAALGFALARDLEGKKNHVVSVIGDGALTAGLAFEGLNQAGHLGKKLIVILNDNEMSIAKNVGALSLFLSRGLSRSWVRRMKHEVRAALNSIPGIGEDLVNFAIKSEHGLKSVFTPGMLFEALNFKYVGPVDGHNLHALSDVLKVAKDIDQPVLLHVLTKKGKGYKPAEIDPSRFHGIGKFTLEEKTHDDTLHKDDALGASGTIEKHSDTQVFEPLTIEKVQAKNVKSFEADIPSYTDVFARTLYALAEKDERIVAITAAMPEGTGLTAFSKAFPERFVDVGICEQHAVTFAAGLALEGLRPIVAIYSTFLQRAYDQVLHDVCQQNLPVVFCLDRAGLVGEDGPTHHGVFDLAYLRHIPNLTIIAPKDEAELQAAMVFALKAKTPVALRYPRGKGVGVSLYPEPYSLDSIPPLEFGIEKMQSFKVNLSSEVEKEKTSVAVFALGNMVYPSFEAAKLLKAEQNINVDVYNMRWVKPLPEKELFVLAEKYDKILMVEENVLAGGFSSAVLELLLDNNLLNNKKIKRLGIPDNYVEHGSCQCLRELLGLDVKGIKRNILELIA</sequence>
<dbReference type="Proteomes" id="UP000186469">
    <property type="component" value="Unassembled WGS sequence"/>
</dbReference>
<comment type="cofactor">
    <cofactor evidence="10">
        <name>thiamine diphosphate</name>
        <dbReference type="ChEBI" id="CHEBI:58937"/>
    </cofactor>
    <text evidence="10">Binds 1 thiamine pyrophosphate per subunit.</text>
</comment>
<dbReference type="CDD" id="cd02007">
    <property type="entry name" value="TPP_DXS"/>
    <property type="match status" value="1"/>
</dbReference>
<comment type="subunit">
    <text evidence="3 10">Homodimer.</text>
</comment>
<dbReference type="OrthoDB" id="9803371at2"/>
<comment type="pathway">
    <text evidence="1 10">Metabolic intermediate biosynthesis; 1-deoxy-D-xylulose 5-phosphate biosynthesis; 1-deoxy-D-xylulose 5-phosphate from D-glyceraldehyde 3-phosphate and pyruvate: step 1/1.</text>
</comment>
<reference evidence="12 13" key="1">
    <citation type="submission" date="2016-12" db="EMBL/GenBank/DDBJ databases">
        <authorList>
            <person name="Song W.-J."/>
            <person name="Kurnit D.M."/>
        </authorList>
    </citation>
    <scope>NUCLEOTIDE SEQUENCE [LARGE SCALE GENOMIC DNA]</scope>
    <source>
        <strain evidence="12 13">DSM 11393</strain>
    </source>
</reference>
<feature type="binding site" evidence="10">
    <location>
        <position position="201"/>
    </location>
    <ligand>
        <name>thiamine diphosphate</name>
        <dbReference type="ChEBI" id="CHEBI:58937"/>
    </ligand>
</feature>
<dbReference type="InterPro" id="IPR009014">
    <property type="entry name" value="Transketo_C/PFOR_II"/>
</dbReference>
<dbReference type="Pfam" id="PF02779">
    <property type="entry name" value="Transket_pyr"/>
    <property type="match status" value="1"/>
</dbReference>
<dbReference type="PROSITE" id="PS00801">
    <property type="entry name" value="TRANSKETOLASE_1"/>
    <property type="match status" value="1"/>
</dbReference>
<feature type="binding site" evidence="10">
    <location>
        <position position="432"/>
    </location>
    <ligand>
        <name>thiamine diphosphate</name>
        <dbReference type="ChEBI" id="CHEBI:58937"/>
    </ligand>
</feature>
<dbReference type="InterPro" id="IPR029061">
    <property type="entry name" value="THDP-binding"/>
</dbReference>
<name>A0A1M7RWQ3_9BACT</name>
<evidence type="ECO:0000256" key="1">
    <source>
        <dbReference type="ARBA" id="ARBA00004980"/>
    </source>
</evidence>
<dbReference type="SMART" id="SM00861">
    <property type="entry name" value="Transket_pyr"/>
    <property type="match status" value="1"/>
</dbReference>
<dbReference type="AlphaFoldDB" id="A0A1M7RWQ3"/>
<keyword evidence="8 10" id="KW-0786">Thiamine pyrophosphate</keyword>
<dbReference type="EMBL" id="FRDI01000002">
    <property type="protein sequence ID" value="SHN50442.1"/>
    <property type="molecule type" value="Genomic_DNA"/>
</dbReference>